<dbReference type="RefSeq" id="WP_124539827.1">
    <property type="nucleotide sequence ID" value="NZ_QUSW01000002.1"/>
</dbReference>
<dbReference type="PRINTS" id="PR01438">
    <property type="entry name" value="UNVRSLSTRESS"/>
</dbReference>
<dbReference type="InterPro" id="IPR006016">
    <property type="entry name" value="UspA"/>
</dbReference>
<dbReference type="InterPro" id="IPR006015">
    <property type="entry name" value="Universal_stress_UspA"/>
</dbReference>
<organism evidence="3 4">
    <name type="scientific">Piscinibacter terrae</name>
    <dbReference type="NCBI Taxonomy" id="2496871"/>
    <lineage>
        <taxon>Bacteria</taxon>
        <taxon>Pseudomonadati</taxon>
        <taxon>Pseudomonadota</taxon>
        <taxon>Betaproteobacteria</taxon>
        <taxon>Burkholderiales</taxon>
        <taxon>Sphaerotilaceae</taxon>
        <taxon>Piscinibacter</taxon>
    </lineage>
</organism>
<dbReference type="CDD" id="cd00293">
    <property type="entry name" value="USP-like"/>
    <property type="match status" value="1"/>
</dbReference>
<keyword evidence="4" id="KW-1185">Reference proteome</keyword>
<evidence type="ECO:0000313" key="4">
    <source>
        <dbReference type="Proteomes" id="UP000267464"/>
    </source>
</evidence>
<dbReference type="AlphaFoldDB" id="A0A3N7HRN1"/>
<comment type="similarity">
    <text evidence="1">Belongs to the universal stress protein A family.</text>
</comment>
<proteinExistence type="inferred from homology"/>
<accession>A0A3N7HRN1</accession>
<dbReference type="Proteomes" id="UP000267464">
    <property type="component" value="Unassembled WGS sequence"/>
</dbReference>
<dbReference type="SUPFAM" id="SSF52402">
    <property type="entry name" value="Adenine nucleotide alpha hydrolases-like"/>
    <property type="match status" value="2"/>
</dbReference>
<dbReference type="Gene3D" id="3.40.50.12370">
    <property type="match status" value="1"/>
</dbReference>
<dbReference type="Pfam" id="PF00582">
    <property type="entry name" value="Usp"/>
    <property type="match status" value="1"/>
</dbReference>
<sequence length="275" mass="29622">MGCLSLLVHLDHDPHCDARVALAARLAARLDAHVVGLATVGTLELDGPFAASRAVHDAATARDAAAIRAAHSIDRFQTLCRSQHVASFDAEAVEGDSAQALLHHAHTADLTVISQARHLRDERHFVERVLMHNARPTLVVPRDCPPEGSARRILIAWDDSAGCARAVADAMPWLQAADEVALRIWRRSGEPGEAAIRHRLEGVAAWLARRGVKTQARVAEATHAIGAEILAAAARLHSELVVMGTYGHSRWTERIVGGATRTALSHAKVPLLMSH</sequence>
<reference evidence="3 4" key="1">
    <citation type="submission" date="2018-08" db="EMBL/GenBank/DDBJ databases">
        <authorList>
            <person name="Khan S.A."/>
            <person name="Jeon C.O."/>
            <person name="Chun B.H."/>
            <person name="Jeong S.E."/>
        </authorList>
    </citation>
    <scope>NUCLEOTIDE SEQUENCE [LARGE SCALE GENOMIC DNA]</scope>
    <source>
        <strain evidence="3 4">S-16</strain>
    </source>
</reference>
<evidence type="ECO:0000259" key="2">
    <source>
        <dbReference type="Pfam" id="PF00582"/>
    </source>
</evidence>
<gene>
    <name evidence="3" type="ORF">DZC73_08625</name>
</gene>
<evidence type="ECO:0000256" key="1">
    <source>
        <dbReference type="ARBA" id="ARBA00008791"/>
    </source>
</evidence>
<dbReference type="OrthoDB" id="9804721at2"/>
<dbReference type="EMBL" id="QUSW01000002">
    <property type="protein sequence ID" value="RQP24920.1"/>
    <property type="molecule type" value="Genomic_DNA"/>
</dbReference>
<protein>
    <submittedName>
        <fullName evidence="3">Universal stress protein</fullName>
    </submittedName>
</protein>
<feature type="domain" description="UspA" evidence="2">
    <location>
        <begin position="151"/>
        <end position="273"/>
    </location>
</feature>
<comment type="caution">
    <text evidence="3">The sequence shown here is derived from an EMBL/GenBank/DDBJ whole genome shotgun (WGS) entry which is preliminary data.</text>
</comment>
<name>A0A3N7HRN1_9BURK</name>
<evidence type="ECO:0000313" key="3">
    <source>
        <dbReference type="EMBL" id="RQP24920.1"/>
    </source>
</evidence>
<reference evidence="3 4" key="2">
    <citation type="submission" date="2018-12" db="EMBL/GenBank/DDBJ databases">
        <title>Rhizobacter gummiphilus sp. nov., a rubber-degrading bacterium isolated from the soil of a botanical garden in Japan.</title>
        <authorList>
            <person name="Shunsuke S.S."/>
        </authorList>
    </citation>
    <scope>NUCLEOTIDE SEQUENCE [LARGE SCALE GENOMIC DNA]</scope>
    <source>
        <strain evidence="3 4">S-16</strain>
    </source>
</reference>